<dbReference type="GO" id="GO:0022857">
    <property type="term" value="F:transmembrane transporter activity"/>
    <property type="evidence" value="ECO:0007669"/>
    <property type="project" value="InterPro"/>
</dbReference>
<feature type="transmembrane region" description="Helical" evidence="9">
    <location>
        <begin position="6"/>
        <end position="25"/>
    </location>
</feature>
<dbReference type="GO" id="GO:0005886">
    <property type="term" value="C:plasma membrane"/>
    <property type="evidence" value="ECO:0007669"/>
    <property type="project" value="UniProtKB-SubCell"/>
</dbReference>
<proteinExistence type="inferred from homology"/>
<dbReference type="PANTHER" id="PTHR11795:SF442">
    <property type="entry name" value="ABC TRANSPORTER ATP-BINDING PROTEIN"/>
    <property type="match status" value="1"/>
</dbReference>
<gene>
    <name evidence="10" type="ORF">Pfl04_28980</name>
</gene>
<accession>A0A8J3PMN3</accession>
<evidence type="ECO:0000256" key="8">
    <source>
        <dbReference type="ARBA" id="ARBA00037998"/>
    </source>
</evidence>
<keyword evidence="7 9" id="KW-0472">Membrane</keyword>
<name>A0A8J3PMN3_9ACTN</name>
<keyword evidence="5" id="KW-0029">Amino-acid transport</keyword>
<evidence type="ECO:0000256" key="3">
    <source>
        <dbReference type="ARBA" id="ARBA00022475"/>
    </source>
</evidence>
<evidence type="ECO:0000256" key="1">
    <source>
        <dbReference type="ARBA" id="ARBA00004651"/>
    </source>
</evidence>
<protein>
    <submittedName>
        <fullName evidence="10">Branched-chain amino acid ABC transporter permease</fullName>
    </submittedName>
</protein>
<organism evidence="10 11">
    <name type="scientific">Planosporangium flavigriseum</name>
    <dbReference type="NCBI Taxonomy" id="373681"/>
    <lineage>
        <taxon>Bacteria</taxon>
        <taxon>Bacillati</taxon>
        <taxon>Actinomycetota</taxon>
        <taxon>Actinomycetes</taxon>
        <taxon>Micromonosporales</taxon>
        <taxon>Micromonosporaceae</taxon>
        <taxon>Planosporangium</taxon>
    </lineage>
</organism>
<reference evidence="10" key="1">
    <citation type="submission" date="2021-01" db="EMBL/GenBank/DDBJ databases">
        <title>Whole genome shotgun sequence of Planosporangium flavigriseum NBRC 105377.</title>
        <authorList>
            <person name="Komaki H."/>
            <person name="Tamura T."/>
        </authorList>
    </citation>
    <scope>NUCLEOTIDE SEQUENCE</scope>
    <source>
        <strain evidence="10">NBRC 105377</strain>
    </source>
</reference>
<evidence type="ECO:0000313" key="11">
    <source>
        <dbReference type="Proteomes" id="UP000653674"/>
    </source>
</evidence>
<feature type="transmembrane region" description="Helical" evidence="9">
    <location>
        <begin position="55"/>
        <end position="73"/>
    </location>
</feature>
<evidence type="ECO:0000256" key="2">
    <source>
        <dbReference type="ARBA" id="ARBA00022448"/>
    </source>
</evidence>
<evidence type="ECO:0000256" key="4">
    <source>
        <dbReference type="ARBA" id="ARBA00022692"/>
    </source>
</evidence>
<feature type="transmembrane region" description="Helical" evidence="9">
    <location>
        <begin position="253"/>
        <end position="272"/>
    </location>
</feature>
<keyword evidence="2" id="KW-0813">Transport</keyword>
<evidence type="ECO:0000256" key="5">
    <source>
        <dbReference type="ARBA" id="ARBA00022970"/>
    </source>
</evidence>
<dbReference type="InterPro" id="IPR001851">
    <property type="entry name" value="ABC_transp_permease"/>
</dbReference>
<dbReference type="InterPro" id="IPR052157">
    <property type="entry name" value="BCAA_transport_permease"/>
</dbReference>
<dbReference type="AlphaFoldDB" id="A0A8J3PMN3"/>
<dbReference type="GO" id="GO:0006865">
    <property type="term" value="P:amino acid transport"/>
    <property type="evidence" value="ECO:0007669"/>
    <property type="project" value="UniProtKB-KW"/>
</dbReference>
<comment type="similarity">
    <text evidence="8">Belongs to the binding-protein-dependent transport system permease family. LivHM subfamily.</text>
</comment>
<evidence type="ECO:0000313" key="10">
    <source>
        <dbReference type="EMBL" id="GIG74494.1"/>
    </source>
</evidence>
<feature type="transmembrane region" description="Helical" evidence="9">
    <location>
        <begin position="183"/>
        <end position="209"/>
    </location>
</feature>
<feature type="transmembrane region" description="Helical" evidence="9">
    <location>
        <begin position="215"/>
        <end position="246"/>
    </location>
</feature>
<evidence type="ECO:0000256" key="9">
    <source>
        <dbReference type="SAM" id="Phobius"/>
    </source>
</evidence>
<dbReference type="PANTHER" id="PTHR11795">
    <property type="entry name" value="BRANCHED-CHAIN AMINO ACID TRANSPORT SYSTEM PERMEASE PROTEIN LIVH"/>
    <property type="match status" value="1"/>
</dbReference>
<dbReference type="Proteomes" id="UP000653674">
    <property type="component" value="Unassembled WGS sequence"/>
</dbReference>
<evidence type="ECO:0000256" key="6">
    <source>
        <dbReference type="ARBA" id="ARBA00022989"/>
    </source>
</evidence>
<comment type="subcellular location">
    <subcellularLocation>
        <location evidence="1">Cell membrane</location>
        <topology evidence="1">Multi-pass membrane protein</topology>
    </subcellularLocation>
</comment>
<dbReference type="Pfam" id="PF02653">
    <property type="entry name" value="BPD_transp_2"/>
    <property type="match status" value="1"/>
</dbReference>
<dbReference type="CDD" id="cd06582">
    <property type="entry name" value="TM_PBP1_LivH_like"/>
    <property type="match status" value="1"/>
</dbReference>
<keyword evidence="6 9" id="KW-1133">Transmembrane helix</keyword>
<keyword evidence="11" id="KW-1185">Reference proteome</keyword>
<dbReference type="EMBL" id="BONU01000018">
    <property type="protein sequence ID" value="GIG74494.1"/>
    <property type="molecule type" value="Genomic_DNA"/>
</dbReference>
<evidence type="ECO:0000256" key="7">
    <source>
        <dbReference type="ARBA" id="ARBA00023136"/>
    </source>
</evidence>
<keyword evidence="4 9" id="KW-0812">Transmembrane</keyword>
<feature type="transmembrane region" description="Helical" evidence="9">
    <location>
        <begin position="85"/>
        <end position="107"/>
    </location>
</feature>
<keyword evidence="3" id="KW-1003">Cell membrane</keyword>
<sequence>MQTLNGLTLAGIMFLVSSGFTLVFGVMRVANLAHGAFYLLGGYIAFSTVQVIGNFFLGVLVAAVTTAVLGLVLERTLINRIRGNVMAEVLLTLGLVFVIDDVALAIWGGDPLSLKLPGLLAESSTLPGSHLVYPNARLLILGVAVLVGLGLYYLLRRTRVGAIVRAGVDDREMVGAMGINVRLVFTAVFALGALLAGMGGALGATVLTLGPGSDATILTFALVTVIVGGLGSFEGAVLGSLIVGLLSNYGEAYFPSLAHFALFAPLVVVLLIRPQGVLGRTTA</sequence>
<comment type="caution">
    <text evidence="10">The sequence shown here is derived from an EMBL/GenBank/DDBJ whole genome shotgun (WGS) entry which is preliminary data.</text>
</comment>
<feature type="transmembrane region" description="Helical" evidence="9">
    <location>
        <begin position="136"/>
        <end position="155"/>
    </location>
</feature>